<protein>
    <submittedName>
        <fullName evidence="1">Uncharacterized protein</fullName>
    </submittedName>
</protein>
<dbReference type="Proteomes" id="UP001066276">
    <property type="component" value="Chromosome 12"/>
</dbReference>
<sequence>MLAFRNQTSPFRKLAQENLEASQEDIKQWFDQNATLGEFYPRQNVWVMAPAELSALQDKWTGTFDVVERKSDVTYLVILRTPRNPLSALHVAASSLTLRGQKNNLATDDGVEEESEPLPDLLSAKVKDGLVEGVNLSTSLTLEQQTNYHQVL</sequence>
<evidence type="ECO:0000313" key="2">
    <source>
        <dbReference type="Proteomes" id="UP001066276"/>
    </source>
</evidence>
<dbReference type="EMBL" id="JANPWB010000016">
    <property type="protein sequence ID" value="KAJ1084278.1"/>
    <property type="molecule type" value="Genomic_DNA"/>
</dbReference>
<keyword evidence="2" id="KW-1185">Reference proteome</keyword>
<accession>A0AAV7KZF7</accession>
<name>A0AAV7KZF7_PLEWA</name>
<gene>
    <name evidence="1" type="ORF">NDU88_004430</name>
</gene>
<dbReference type="AlphaFoldDB" id="A0AAV7KZF7"/>
<proteinExistence type="predicted"/>
<reference evidence="1" key="1">
    <citation type="journal article" date="2022" name="bioRxiv">
        <title>Sequencing and chromosome-scale assembly of the giantPleurodeles waltlgenome.</title>
        <authorList>
            <person name="Brown T."/>
            <person name="Elewa A."/>
            <person name="Iarovenko S."/>
            <person name="Subramanian E."/>
            <person name="Araus A.J."/>
            <person name="Petzold A."/>
            <person name="Susuki M."/>
            <person name="Suzuki K.-i.T."/>
            <person name="Hayashi T."/>
            <person name="Toyoda A."/>
            <person name="Oliveira C."/>
            <person name="Osipova E."/>
            <person name="Leigh N.D."/>
            <person name="Simon A."/>
            <person name="Yun M.H."/>
        </authorList>
    </citation>
    <scope>NUCLEOTIDE SEQUENCE</scope>
    <source>
        <strain evidence="1">20211129_DDA</strain>
        <tissue evidence="1">Liver</tissue>
    </source>
</reference>
<comment type="caution">
    <text evidence="1">The sequence shown here is derived from an EMBL/GenBank/DDBJ whole genome shotgun (WGS) entry which is preliminary data.</text>
</comment>
<organism evidence="1 2">
    <name type="scientific">Pleurodeles waltl</name>
    <name type="common">Iberian ribbed newt</name>
    <dbReference type="NCBI Taxonomy" id="8319"/>
    <lineage>
        <taxon>Eukaryota</taxon>
        <taxon>Metazoa</taxon>
        <taxon>Chordata</taxon>
        <taxon>Craniata</taxon>
        <taxon>Vertebrata</taxon>
        <taxon>Euteleostomi</taxon>
        <taxon>Amphibia</taxon>
        <taxon>Batrachia</taxon>
        <taxon>Caudata</taxon>
        <taxon>Salamandroidea</taxon>
        <taxon>Salamandridae</taxon>
        <taxon>Pleurodelinae</taxon>
        <taxon>Pleurodeles</taxon>
    </lineage>
</organism>
<evidence type="ECO:0000313" key="1">
    <source>
        <dbReference type="EMBL" id="KAJ1084278.1"/>
    </source>
</evidence>